<dbReference type="Pfam" id="PF23317">
    <property type="entry name" value="YVC1_C"/>
    <property type="match status" value="1"/>
</dbReference>
<name>A0A0J9EN51_AJEDA</name>
<evidence type="ECO:0000256" key="1">
    <source>
        <dbReference type="SAM" id="MobiDB-lite"/>
    </source>
</evidence>
<evidence type="ECO:0000259" key="3">
    <source>
        <dbReference type="Pfam" id="PF23317"/>
    </source>
</evidence>
<protein>
    <recommendedName>
        <fullName evidence="3">Calcium channel YVC1-like C-terminal transmembrane domain-containing protein</fullName>
    </recommendedName>
</protein>
<gene>
    <name evidence="4" type="ORF">BDDG_12265</name>
</gene>
<keyword evidence="2" id="KW-1133">Transmembrane helix</keyword>
<feature type="region of interest" description="Disordered" evidence="1">
    <location>
        <begin position="178"/>
        <end position="201"/>
    </location>
</feature>
<keyword evidence="2" id="KW-0812">Transmembrane</keyword>
<proteinExistence type="predicted"/>
<evidence type="ECO:0000313" key="4">
    <source>
        <dbReference type="EMBL" id="KMW67708.1"/>
    </source>
</evidence>
<feature type="transmembrane region" description="Helical" evidence="2">
    <location>
        <begin position="515"/>
        <end position="541"/>
    </location>
</feature>
<feature type="region of interest" description="Disordered" evidence="1">
    <location>
        <begin position="669"/>
        <end position="692"/>
    </location>
</feature>
<dbReference type="Proteomes" id="UP000007802">
    <property type="component" value="Unassembled WGS sequence"/>
</dbReference>
<dbReference type="PANTHER" id="PTHR35859">
    <property type="entry name" value="NONSELECTIVE CATION CHANNEL PROTEIN"/>
    <property type="match status" value="1"/>
</dbReference>
<feature type="transmembrane region" description="Helical" evidence="2">
    <location>
        <begin position="386"/>
        <end position="406"/>
    </location>
</feature>
<dbReference type="EMBL" id="GG749431">
    <property type="protein sequence ID" value="KMW67708.1"/>
    <property type="molecule type" value="Genomic_DNA"/>
</dbReference>
<reference evidence="4" key="1">
    <citation type="submission" date="2010-03" db="EMBL/GenBank/DDBJ databases">
        <title>Annotation of Blastomyces dermatitidis strain ATCC 18188.</title>
        <authorList>
            <consortium name="The Broad Institute Genome Sequencing Platform"/>
            <consortium name="Broad Institute Genome Sequencing Center for Infectious Disease."/>
            <person name="Cuomo C."/>
            <person name="Klein B."/>
            <person name="Sullivan T."/>
            <person name="Heitman J."/>
            <person name="Young S."/>
            <person name="Zeng Q."/>
            <person name="Gargeya S."/>
            <person name="Alvarado L."/>
            <person name="Berlin A.M."/>
            <person name="Chapman S.B."/>
            <person name="Chen Z."/>
            <person name="Freedman E."/>
            <person name="Gellesch M."/>
            <person name="Goldberg J."/>
            <person name="Griggs A."/>
            <person name="Gujja S."/>
            <person name="Heilman E."/>
            <person name="Heiman D."/>
            <person name="Howarth C."/>
            <person name="Mehta T."/>
            <person name="Neiman D."/>
            <person name="Pearson M."/>
            <person name="Roberts A."/>
            <person name="Saif S."/>
            <person name="Shea T."/>
            <person name="Shenoy N."/>
            <person name="Sisk P."/>
            <person name="Stolte C."/>
            <person name="Sykes S."/>
            <person name="White J."/>
            <person name="Yandava C."/>
            <person name="Haas B."/>
            <person name="Nusbaum C."/>
            <person name="Birren B."/>
        </authorList>
    </citation>
    <scope>NUCLEOTIDE SEQUENCE</scope>
    <source>
        <strain evidence="4">ATCC 18188</strain>
    </source>
</reference>
<sequence>MPHYGVLCHRLARFSGLNFYEIHSGVLPRPRYCLSRHSETMPGPRILSITPPTNDEFAMPSISENEPVGSIIRKLSKYIIQAIPDTPYSFDQMRATTAGYPLKGLATSLSDNVHNPSLISALMILKWQFCNQEDDYWGLNESRGYACEFVAWQFLTYLSPRDTIEYLLDELSETCIQPTSENDPESYAEGSFSKPQIGSSQNDYERRPLLLHASPLSRLLGYGTTRNTKYSQRSEDITGTNSSEEGFESDVYDMFCGLNALEIAAIANAKKLLSQTIVQKVVNGVWTGAIVLWDSLSVHSKKKPQLFHKRMTDPYCRLQVPLYRKAFEAVFFLSFLTLYYAVLMARNPLRISPIEILLYIWIAAFAYDEISGLSDTGMMFYQMNFWSLWDLGIIGTGFAFLIARIIGLSQGSAYVTDISFDILSLEALFLVPRVCSLMSLNSYFGSLIPVLKEMTKAFLKFLPVVVILYIGFLTTFTMLARDRLTLRQMSWILVKAFFGLNSLGFDIAQDISPLFGYPLMLVFVCMTNILLISSVTSLMSLSLTEIMAHAREEYLFQLSVYVLDSVNSRRLTYFLPPLNLIPLLCIRPLRLFLPGESIRRVRIVLLKVTHSPFVGIILAYESSRRYVTRQNHSPMATSSSRPPPVSQVRVPVHKLSLRHRRGFSRPVPLPGRDIVAPVPHRGPSGVDPGPTADPVHLADVVQTVDGLRRQVEQLAATISSNKNH</sequence>
<feature type="transmembrane region" description="Helical" evidence="2">
    <location>
        <begin position="461"/>
        <end position="480"/>
    </location>
</feature>
<accession>A0A0J9EN51</accession>
<feature type="domain" description="Calcium channel YVC1-like C-terminal transmembrane" evidence="3">
    <location>
        <begin position="333"/>
        <end position="623"/>
    </location>
</feature>
<dbReference type="InterPro" id="IPR056336">
    <property type="entry name" value="YVC1_C"/>
</dbReference>
<feature type="transmembrane region" description="Helical" evidence="2">
    <location>
        <begin position="326"/>
        <end position="344"/>
    </location>
</feature>
<dbReference type="PANTHER" id="PTHR35859:SF5">
    <property type="entry name" value="ION TRANSPORT DOMAIN-CONTAINING PROTEIN"/>
    <property type="match status" value="1"/>
</dbReference>
<evidence type="ECO:0000256" key="2">
    <source>
        <dbReference type="SAM" id="Phobius"/>
    </source>
</evidence>
<dbReference type="InterPro" id="IPR052971">
    <property type="entry name" value="TRP_calcium_channel"/>
</dbReference>
<keyword evidence="2" id="KW-0472">Membrane</keyword>
<organism evidence="4">
    <name type="scientific">Ajellomyces dermatitidis (strain ATCC 18188 / CBS 674.68)</name>
    <name type="common">Blastomyces dermatitidis</name>
    <dbReference type="NCBI Taxonomy" id="653446"/>
    <lineage>
        <taxon>Eukaryota</taxon>
        <taxon>Fungi</taxon>
        <taxon>Dikarya</taxon>
        <taxon>Ascomycota</taxon>
        <taxon>Pezizomycotina</taxon>
        <taxon>Eurotiomycetes</taxon>
        <taxon>Eurotiomycetidae</taxon>
        <taxon>Onygenales</taxon>
        <taxon>Ajellomycetaceae</taxon>
        <taxon>Blastomyces</taxon>
    </lineage>
</organism>
<dbReference type="OrthoDB" id="310870at2759"/>
<feature type="transmembrane region" description="Helical" evidence="2">
    <location>
        <begin position="418"/>
        <end position="441"/>
    </location>
</feature>
<dbReference type="AlphaFoldDB" id="A0A0J9EN51"/>